<keyword evidence="3" id="KW-0479">Metal-binding</keyword>
<evidence type="ECO:0000259" key="8">
    <source>
        <dbReference type="PROSITE" id="PS51471"/>
    </source>
</evidence>
<dbReference type="GO" id="GO:0046872">
    <property type="term" value="F:metal ion binding"/>
    <property type="evidence" value="ECO:0007669"/>
    <property type="project" value="UniProtKB-KW"/>
</dbReference>
<evidence type="ECO:0000256" key="7">
    <source>
        <dbReference type="ARBA" id="ARBA00023242"/>
    </source>
</evidence>
<feature type="domain" description="Fe2OG dioxygenase" evidence="8">
    <location>
        <begin position="113"/>
        <end position="238"/>
    </location>
</feature>
<dbReference type="InterPro" id="IPR032862">
    <property type="entry name" value="ALKBH6"/>
</dbReference>
<dbReference type="InParanoid" id="A0A1E1LER3"/>
<dbReference type="InterPro" id="IPR037151">
    <property type="entry name" value="AlkB-like_sf"/>
</dbReference>
<keyword evidence="6" id="KW-0408">Iron</keyword>
<keyword evidence="7" id="KW-0539">Nucleus</keyword>
<dbReference type="Gene3D" id="2.60.120.590">
    <property type="entry name" value="Alpha-ketoglutarate-dependent dioxygenase AlkB-like"/>
    <property type="match status" value="1"/>
</dbReference>
<dbReference type="InterPro" id="IPR027450">
    <property type="entry name" value="AlkB-like"/>
</dbReference>
<dbReference type="GO" id="GO:0051213">
    <property type="term" value="F:dioxygenase activity"/>
    <property type="evidence" value="ECO:0007669"/>
    <property type="project" value="UniProtKB-KW"/>
</dbReference>
<dbReference type="InterPro" id="IPR005123">
    <property type="entry name" value="Oxoglu/Fe-dep_dioxygenase_dom"/>
</dbReference>
<accession>A0A1E1LER3</accession>
<dbReference type="PANTHER" id="PTHR46030:SF1">
    <property type="entry name" value="ALPHA-KETOGLUTARATE-DEPENDENT DIOXYGENASE ALKB HOMOLOG 6"/>
    <property type="match status" value="1"/>
</dbReference>
<organism evidence="9 10">
    <name type="scientific">Rhynchosporium graminicola</name>
    <dbReference type="NCBI Taxonomy" id="2792576"/>
    <lineage>
        <taxon>Eukaryota</taxon>
        <taxon>Fungi</taxon>
        <taxon>Dikarya</taxon>
        <taxon>Ascomycota</taxon>
        <taxon>Pezizomycotina</taxon>
        <taxon>Leotiomycetes</taxon>
        <taxon>Helotiales</taxon>
        <taxon>Ploettnerulaceae</taxon>
        <taxon>Rhynchosporium</taxon>
    </lineage>
</organism>
<dbReference type="GO" id="GO:0005634">
    <property type="term" value="C:nucleus"/>
    <property type="evidence" value="ECO:0007669"/>
    <property type="project" value="UniProtKB-SubCell"/>
</dbReference>
<dbReference type="AlphaFoldDB" id="A0A1E1LER3"/>
<comment type="similarity">
    <text evidence="2">Belongs to the alkB family.</text>
</comment>
<reference evidence="10" key="1">
    <citation type="submission" date="2016-03" db="EMBL/GenBank/DDBJ databases">
        <authorList>
            <person name="Ploux O."/>
        </authorList>
    </citation>
    <scope>NUCLEOTIDE SEQUENCE [LARGE SCALE GENOMIC DNA]</scope>
    <source>
        <strain evidence="10">UK7</strain>
    </source>
</reference>
<sequence length="253" mass="28771">MELRSLPLTMPTCLNDVKIKDIPDSAFYISEFITLEEEQILLNKIQTAPKPRWKQLSNRRLQSWPSELSKNNALLGTSMPAWLINPCITRITSCPISKAQPQSHIFSESPHKAPNHCLINEYLPTQGIMPHKDGSAYHPVVCTVSLGSALCLDLYGTNEDGTREIYPRWKILQEPRSLLITTERLYTDYLHGIADISDDKDLGPVTVSNWELLRRPEDFQNGHNERKSRVSLTYRDVLKVSKLGGQLGMFGKR</sequence>
<evidence type="ECO:0000256" key="4">
    <source>
        <dbReference type="ARBA" id="ARBA00022964"/>
    </source>
</evidence>
<evidence type="ECO:0000313" key="10">
    <source>
        <dbReference type="Proteomes" id="UP000178129"/>
    </source>
</evidence>
<dbReference type="Proteomes" id="UP000178129">
    <property type="component" value="Unassembled WGS sequence"/>
</dbReference>
<comment type="caution">
    <text evidence="9">The sequence shown here is derived from an EMBL/GenBank/DDBJ whole genome shotgun (WGS) entry which is preliminary data.</text>
</comment>
<keyword evidence="10" id="KW-1185">Reference proteome</keyword>
<dbReference type="SUPFAM" id="SSF51197">
    <property type="entry name" value="Clavaminate synthase-like"/>
    <property type="match status" value="1"/>
</dbReference>
<proteinExistence type="inferred from homology"/>
<evidence type="ECO:0000256" key="1">
    <source>
        <dbReference type="ARBA" id="ARBA00004123"/>
    </source>
</evidence>
<dbReference type="PROSITE" id="PS51471">
    <property type="entry name" value="FE2OG_OXY"/>
    <property type="match status" value="1"/>
</dbReference>
<dbReference type="EMBL" id="FJUW01000048">
    <property type="protein sequence ID" value="CZT09020.1"/>
    <property type="molecule type" value="Genomic_DNA"/>
</dbReference>
<evidence type="ECO:0000313" key="9">
    <source>
        <dbReference type="EMBL" id="CZT09020.1"/>
    </source>
</evidence>
<gene>
    <name evidence="9" type="ORF">RCO7_15001</name>
</gene>
<evidence type="ECO:0000256" key="2">
    <source>
        <dbReference type="ARBA" id="ARBA00007879"/>
    </source>
</evidence>
<comment type="subcellular location">
    <subcellularLocation>
        <location evidence="1">Nucleus</location>
    </subcellularLocation>
</comment>
<keyword evidence="5" id="KW-0560">Oxidoreductase</keyword>
<evidence type="ECO:0000256" key="3">
    <source>
        <dbReference type="ARBA" id="ARBA00022723"/>
    </source>
</evidence>
<protein>
    <recommendedName>
        <fullName evidence="8">Fe2OG dioxygenase domain-containing protein</fullName>
    </recommendedName>
</protein>
<keyword evidence="4" id="KW-0223">Dioxygenase</keyword>
<evidence type="ECO:0000256" key="6">
    <source>
        <dbReference type="ARBA" id="ARBA00023004"/>
    </source>
</evidence>
<evidence type="ECO:0000256" key="5">
    <source>
        <dbReference type="ARBA" id="ARBA00023002"/>
    </source>
</evidence>
<dbReference type="PANTHER" id="PTHR46030">
    <property type="entry name" value="ALPHA-KETOGLUTARATE-DEPENDENT DIOXYGENASE ALKB HOMOLOG 6"/>
    <property type="match status" value="1"/>
</dbReference>
<dbReference type="Pfam" id="PF13532">
    <property type="entry name" value="2OG-FeII_Oxy_2"/>
    <property type="match status" value="1"/>
</dbReference>
<name>A0A1E1LER3_9HELO</name>
<dbReference type="STRING" id="914237.A0A1E1LER3"/>